<dbReference type="AlphaFoldDB" id="A0AAD8RZ87"/>
<dbReference type="PANTHER" id="PTHR31325">
    <property type="entry name" value="OS01G0798800 PROTEIN-RELATED"/>
    <property type="match status" value="1"/>
</dbReference>
<gene>
    <name evidence="3" type="ORF">QYE76_060041</name>
</gene>
<feature type="transmembrane region" description="Helical" evidence="1">
    <location>
        <begin position="292"/>
        <end position="313"/>
    </location>
</feature>
<feature type="transmembrane region" description="Helical" evidence="1">
    <location>
        <begin position="131"/>
        <end position="150"/>
    </location>
</feature>
<keyword evidence="1" id="KW-0812">Transmembrane</keyword>
<accession>A0AAD8RZ87</accession>
<dbReference type="EMBL" id="JAUUTY010000004">
    <property type="protein sequence ID" value="KAK1642236.1"/>
    <property type="molecule type" value="Genomic_DNA"/>
</dbReference>
<protein>
    <recommendedName>
        <fullName evidence="2">DUF4220 domain-containing protein</fullName>
    </recommendedName>
</protein>
<organism evidence="3 4">
    <name type="scientific">Lolium multiflorum</name>
    <name type="common">Italian ryegrass</name>
    <name type="synonym">Lolium perenne subsp. multiflorum</name>
    <dbReference type="NCBI Taxonomy" id="4521"/>
    <lineage>
        <taxon>Eukaryota</taxon>
        <taxon>Viridiplantae</taxon>
        <taxon>Streptophyta</taxon>
        <taxon>Embryophyta</taxon>
        <taxon>Tracheophyta</taxon>
        <taxon>Spermatophyta</taxon>
        <taxon>Magnoliopsida</taxon>
        <taxon>Liliopsida</taxon>
        <taxon>Poales</taxon>
        <taxon>Poaceae</taxon>
        <taxon>BOP clade</taxon>
        <taxon>Pooideae</taxon>
        <taxon>Poodae</taxon>
        <taxon>Poeae</taxon>
        <taxon>Poeae Chloroplast Group 2 (Poeae type)</taxon>
        <taxon>Loliodinae</taxon>
        <taxon>Loliinae</taxon>
        <taxon>Lolium</taxon>
    </lineage>
</organism>
<reference evidence="3" key="1">
    <citation type="submission" date="2023-07" db="EMBL/GenBank/DDBJ databases">
        <title>A chromosome-level genome assembly of Lolium multiflorum.</title>
        <authorList>
            <person name="Chen Y."/>
            <person name="Copetti D."/>
            <person name="Kolliker R."/>
            <person name="Studer B."/>
        </authorList>
    </citation>
    <scope>NUCLEOTIDE SEQUENCE</scope>
    <source>
        <strain evidence="3">02402/16</strain>
        <tissue evidence="3">Leaf</tissue>
    </source>
</reference>
<dbReference type="Pfam" id="PF04578">
    <property type="entry name" value="DUF594"/>
    <property type="match status" value="1"/>
</dbReference>
<evidence type="ECO:0000313" key="3">
    <source>
        <dbReference type="EMBL" id="KAK1642236.1"/>
    </source>
</evidence>
<feature type="transmembrane region" description="Helical" evidence="1">
    <location>
        <begin position="42"/>
        <end position="62"/>
    </location>
</feature>
<sequence>MAGGAMHIWAMWATQILILLSFALQIFLFVFSRTRQRGSSAVLRILLWLAYLMADATAVYTLGHLSISGLSREQNLEVFWAPFLLVHLGSQDNITAYALEDNQLWPRHLLNLGIQAFGVAHIVYKHIAKIPTLLGLATVLMSIIGVIKYAERIWALKCATMDNIQSSIKEPRDLPTYYNGLLSRGPRVKEYDEEEFMLFAQAMLPVCKGAMVDTPMALFMSKSIYELDNWSWKAMCKVVEIELSLMYDILYTKAAVIHTWYGYLFHLVSPLPTALVFALFQLSGNKDGYDRIDVAITYILLVGAFLLDMVSVFNTLGSTWTCNFLLTRDHSRLGLSVMCLRRHFKAFTSNRGWSGSIGQYNLFHFCTSDRTKRSKLAKMIGLKDWWNKCHYSETLVISEAVKELVFKRVWILVKEMQQERSENQIQSTPNQKGVEEPMAVIPSNGFRPEFYNDVVKRRKKFDNALNLGAELQEAILTWHILTNVFLLCSSEFADPAVSSSNAICISRRRRGGPPCFKQKTVWSSYVKAIKALSDYMVFLVAVRPNMVPGELRSLYVVTTGALRHQWLMLRHSSASSTAEDKGKRLAHSMLYRPTGIEERSIILSHGTLYAKLLLELVSERNRDKPGVISSYEECDHVAVDKLKRLMPDLESSCRYGVFDLTRAWALILDTWVRLLVFASVRCSRETHARQISRGGDLMTVVWLMEEHANVFFNQSSTIGDDEEAGRAAA</sequence>
<keyword evidence="1" id="KW-0472">Membrane</keyword>
<feature type="transmembrane region" description="Helical" evidence="1">
    <location>
        <begin position="6"/>
        <end position="30"/>
    </location>
</feature>
<name>A0AAD8RZ87_LOLMU</name>
<comment type="caution">
    <text evidence="3">The sequence shown here is derived from an EMBL/GenBank/DDBJ whole genome shotgun (WGS) entry which is preliminary data.</text>
</comment>
<feature type="domain" description="DUF4220" evidence="2">
    <location>
        <begin position="48"/>
        <end position="365"/>
    </location>
</feature>
<feature type="transmembrane region" description="Helical" evidence="1">
    <location>
        <begin position="260"/>
        <end position="280"/>
    </location>
</feature>
<dbReference type="Pfam" id="PF13968">
    <property type="entry name" value="DUF4220"/>
    <property type="match status" value="1"/>
</dbReference>
<dbReference type="Proteomes" id="UP001231189">
    <property type="component" value="Unassembled WGS sequence"/>
</dbReference>
<dbReference type="InterPro" id="IPR025315">
    <property type="entry name" value="DUF4220"/>
</dbReference>
<proteinExistence type="predicted"/>
<evidence type="ECO:0000256" key="1">
    <source>
        <dbReference type="SAM" id="Phobius"/>
    </source>
</evidence>
<dbReference type="InterPro" id="IPR007658">
    <property type="entry name" value="DUF594"/>
</dbReference>
<keyword evidence="1" id="KW-1133">Transmembrane helix</keyword>
<evidence type="ECO:0000313" key="4">
    <source>
        <dbReference type="Proteomes" id="UP001231189"/>
    </source>
</evidence>
<keyword evidence="4" id="KW-1185">Reference proteome</keyword>
<evidence type="ECO:0000259" key="2">
    <source>
        <dbReference type="Pfam" id="PF13968"/>
    </source>
</evidence>